<keyword evidence="1" id="KW-0378">Hydrolase</keyword>
<comment type="caution">
    <text evidence="1">The sequence shown here is derived from an EMBL/GenBank/DDBJ whole genome shotgun (WGS) entry which is preliminary data.</text>
</comment>
<evidence type="ECO:0000313" key="2">
    <source>
        <dbReference type="Proteomes" id="UP000070377"/>
    </source>
</evidence>
<sequence>MSGLYYADFISFYSPTQLCGGGTTKSNSNELPISVPLSVFTYFNKSVPKMKFEAKFLKKFEEI</sequence>
<gene>
    <name evidence="1" type="ORF">SCRDD08_01723</name>
</gene>
<proteinExistence type="predicted"/>
<protein>
    <submittedName>
        <fullName evidence="1">Peptide deformylase</fullName>
        <ecNumber evidence="1">3.5.1.88</ecNumber>
    </submittedName>
</protein>
<organism evidence="1 2">
    <name type="scientific">Streptococcus cristatus</name>
    <dbReference type="NCBI Taxonomy" id="45634"/>
    <lineage>
        <taxon>Bacteria</taxon>
        <taxon>Bacillati</taxon>
        <taxon>Bacillota</taxon>
        <taxon>Bacilli</taxon>
        <taxon>Lactobacillales</taxon>
        <taxon>Streptococcaceae</taxon>
        <taxon>Streptococcus</taxon>
    </lineage>
</organism>
<name>A0A139MYR2_STRCR</name>
<dbReference type="AlphaFoldDB" id="A0A139MYR2"/>
<dbReference type="Proteomes" id="UP000070377">
    <property type="component" value="Unassembled WGS sequence"/>
</dbReference>
<dbReference type="GO" id="GO:0042586">
    <property type="term" value="F:peptide deformylase activity"/>
    <property type="evidence" value="ECO:0007669"/>
    <property type="project" value="UniProtKB-EC"/>
</dbReference>
<reference evidence="1 2" key="1">
    <citation type="submission" date="2016-01" db="EMBL/GenBank/DDBJ databases">
        <title>Highly variable Streptococcus oralis are common among viridans streptococci isolated from primates.</title>
        <authorList>
            <person name="Denapaite D."/>
            <person name="Rieger M."/>
            <person name="Koendgen S."/>
            <person name="Brueckner R."/>
            <person name="Ochigava I."/>
            <person name="Kappeler P."/>
            <person name="Maetz-Rensing K."/>
            <person name="Leendertz F."/>
            <person name="Hakenbeck R."/>
        </authorList>
    </citation>
    <scope>NUCLEOTIDE SEQUENCE [LARGE SCALE GENOMIC DNA]</scope>
    <source>
        <strain evidence="1 2">DD08</strain>
    </source>
</reference>
<dbReference type="EC" id="3.5.1.88" evidence="1"/>
<dbReference type="PATRIC" id="fig|45634.12.peg.1800"/>
<accession>A0A139MYR2</accession>
<dbReference type="EMBL" id="LQRD01000068">
    <property type="protein sequence ID" value="KXT68697.1"/>
    <property type="molecule type" value="Genomic_DNA"/>
</dbReference>
<evidence type="ECO:0000313" key="1">
    <source>
        <dbReference type="EMBL" id="KXT68697.1"/>
    </source>
</evidence>